<comment type="caution">
    <text evidence="1">The sequence shown here is derived from an EMBL/GenBank/DDBJ whole genome shotgun (WGS) entry which is preliminary data.</text>
</comment>
<dbReference type="EMBL" id="MFIX01000165">
    <property type="protein sequence ID" value="OGG02962.1"/>
    <property type="molecule type" value="Genomic_DNA"/>
</dbReference>
<organism evidence="1 2">
    <name type="scientific">Candidatus Glassbacteria bacterium RIFCSPLOWO2_12_FULL_58_11</name>
    <dbReference type="NCBI Taxonomy" id="1817867"/>
    <lineage>
        <taxon>Bacteria</taxon>
        <taxon>Candidatus Glassiibacteriota</taxon>
    </lineage>
</organism>
<dbReference type="Proteomes" id="UP000179129">
    <property type="component" value="Unassembled WGS sequence"/>
</dbReference>
<dbReference type="AlphaFoldDB" id="A0A1F5YST4"/>
<name>A0A1F5YST4_9BACT</name>
<evidence type="ECO:0000313" key="1">
    <source>
        <dbReference type="EMBL" id="OGG02962.1"/>
    </source>
</evidence>
<accession>A0A1F5YST4</accession>
<reference evidence="1 2" key="1">
    <citation type="journal article" date="2016" name="Nat. Commun.">
        <title>Thousands of microbial genomes shed light on interconnected biogeochemical processes in an aquifer system.</title>
        <authorList>
            <person name="Anantharaman K."/>
            <person name="Brown C.T."/>
            <person name="Hug L.A."/>
            <person name="Sharon I."/>
            <person name="Castelle C.J."/>
            <person name="Probst A.J."/>
            <person name="Thomas B.C."/>
            <person name="Singh A."/>
            <person name="Wilkins M.J."/>
            <person name="Karaoz U."/>
            <person name="Brodie E.L."/>
            <person name="Williams K.H."/>
            <person name="Hubbard S.S."/>
            <person name="Banfield J.F."/>
        </authorList>
    </citation>
    <scope>NUCLEOTIDE SEQUENCE [LARGE SCALE GENOMIC DNA]</scope>
</reference>
<protein>
    <recommendedName>
        <fullName evidence="3">SGNH hydrolase-type esterase domain-containing protein</fullName>
    </recommendedName>
</protein>
<dbReference type="Gene3D" id="3.40.50.1110">
    <property type="entry name" value="SGNH hydrolase"/>
    <property type="match status" value="1"/>
</dbReference>
<sequence>MFSKIKPESIYRILIVGGSSAESVITGDEDSWYYLLLESLDSDSLLKGKIEVINAGVSGNNSKLINEQLQKQGFELKPDLILYYEAHNDIHLVTPWFKHLDTKIGLLAKSHLIHRLLHYRSMLYTYLVEKYFFTKMKITQWRIDEKLTSENFKSIITNCKKRSIDFVYIRQANNFPLEKDGKNLTDEHDLRELIKIYSEKKTIGEDKTRLSEEWSELMVFLQRLLLVIQTKICWLENIEVIDPLPAFEAARKDSLVLFQGHGNKTNFGVHTTCEGDKILAKCVFDGIKQKVENGVSYFAVK</sequence>
<dbReference type="InterPro" id="IPR036514">
    <property type="entry name" value="SGNH_hydro_sf"/>
</dbReference>
<evidence type="ECO:0000313" key="2">
    <source>
        <dbReference type="Proteomes" id="UP000179129"/>
    </source>
</evidence>
<gene>
    <name evidence="1" type="ORF">A3F83_05985</name>
</gene>
<evidence type="ECO:0008006" key="3">
    <source>
        <dbReference type="Google" id="ProtNLM"/>
    </source>
</evidence>
<dbReference type="SUPFAM" id="SSF52266">
    <property type="entry name" value="SGNH hydrolase"/>
    <property type="match status" value="1"/>
</dbReference>
<proteinExistence type="predicted"/>